<feature type="region of interest" description="Disordered" evidence="1">
    <location>
        <begin position="252"/>
        <end position="319"/>
    </location>
</feature>
<name>U6LK79_9EIME</name>
<evidence type="ECO:0000313" key="2">
    <source>
        <dbReference type="EMBL" id="CDJ48934.1"/>
    </source>
</evidence>
<dbReference type="Proteomes" id="UP000030750">
    <property type="component" value="Unassembled WGS sequence"/>
</dbReference>
<dbReference type="EMBL" id="HG711375">
    <property type="protein sequence ID" value="CDJ48934.1"/>
    <property type="molecule type" value="Genomic_DNA"/>
</dbReference>
<feature type="region of interest" description="Disordered" evidence="1">
    <location>
        <begin position="344"/>
        <end position="475"/>
    </location>
</feature>
<organism evidence="2 3">
    <name type="scientific">Eimeria brunetti</name>
    <dbReference type="NCBI Taxonomy" id="51314"/>
    <lineage>
        <taxon>Eukaryota</taxon>
        <taxon>Sar</taxon>
        <taxon>Alveolata</taxon>
        <taxon>Apicomplexa</taxon>
        <taxon>Conoidasida</taxon>
        <taxon>Coccidia</taxon>
        <taxon>Eucoccidiorida</taxon>
        <taxon>Eimeriorina</taxon>
        <taxon>Eimeriidae</taxon>
        <taxon>Eimeria</taxon>
    </lineage>
</organism>
<dbReference type="AlphaFoldDB" id="U6LK79"/>
<feature type="compositionally biased region" description="Polar residues" evidence="1">
    <location>
        <begin position="191"/>
        <end position="209"/>
    </location>
</feature>
<feature type="region of interest" description="Disordered" evidence="1">
    <location>
        <begin position="158"/>
        <end position="238"/>
    </location>
</feature>
<proteinExistence type="predicted"/>
<feature type="region of interest" description="Disordered" evidence="1">
    <location>
        <begin position="1"/>
        <end position="81"/>
    </location>
</feature>
<feature type="compositionally biased region" description="Basic and acidic residues" evidence="1">
    <location>
        <begin position="1"/>
        <end position="10"/>
    </location>
</feature>
<accession>U6LK79</accession>
<dbReference type="VEuPathDB" id="ToxoDB:EBH_0022980"/>
<keyword evidence="3" id="KW-1185">Reference proteome</keyword>
<feature type="region of interest" description="Disordered" evidence="1">
    <location>
        <begin position="118"/>
        <end position="145"/>
    </location>
</feature>
<gene>
    <name evidence="2" type="ORF">EBH_0022980</name>
</gene>
<protein>
    <submittedName>
        <fullName evidence="2">Uncharacterized protein</fullName>
    </submittedName>
</protein>
<feature type="compositionally biased region" description="Basic and acidic residues" evidence="1">
    <location>
        <begin position="450"/>
        <end position="464"/>
    </location>
</feature>
<feature type="compositionally biased region" description="Polar residues" evidence="1">
    <location>
        <begin position="125"/>
        <end position="145"/>
    </location>
</feature>
<feature type="compositionally biased region" description="Polar residues" evidence="1">
    <location>
        <begin position="252"/>
        <end position="267"/>
    </location>
</feature>
<feature type="compositionally biased region" description="Low complexity" evidence="1">
    <location>
        <begin position="344"/>
        <end position="355"/>
    </location>
</feature>
<evidence type="ECO:0000256" key="1">
    <source>
        <dbReference type="SAM" id="MobiDB-lite"/>
    </source>
</evidence>
<reference evidence="2" key="1">
    <citation type="submission" date="2013-10" db="EMBL/GenBank/DDBJ databases">
        <title>Genomic analysis of the causative agents of coccidiosis in chickens.</title>
        <authorList>
            <person name="Reid A.J."/>
            <person name="Blake D."/>
            <person name="Billington K."/>
            <person name="Browne H."/>
            <person name="Dunn M."/>
            <person name="Hung S."/>
            <person name="Kawahara F."/>
            <person name="Miranda-Saavedra D."/>
            <person name="Mourier T."/>
            <person name="Nagra H."/>
            <person name="Otto T.D."/>
            <person name="Rawlings N."/>
            <person name="Sanchez A."/>
            <person name="Sanders M."/>
            <person name="Subramaniam C."/>
            <person name="Tay Y."/>
            <person name="Dear P."/>
            <person name="Doerig C."/>
            <person name="Gruber A."/>
            <person name="Parkinson J."/>
            <person name="Shirley M."/>
            <person name="Wan K.L."/>
            <person name="Berriman M."/>
            <person name="Tomley F."/>
            <person name="Pain A."/>
        </authorList>
    </citation>
    <scope>NUCLEOTIDE SEQUENCE [LARGE SCALE GENOMIC DNA]</scope>
    <source>
        <strain evidence="2">Houghton</strain>
    </source>
</reference>
<evidence type="ECO:0000313" key="3">
    <source>
        <dbReference type="Proteomes" id="UP000030750"/>
    </source>
</evidence>
<dbReference type="OrthoDB" id="348132at2759"/>
<reference evidence="2" key="2">
    <citation type="submission" date="2013-10" db="EMBL/GenBank/DDBJ databases">
        <authorList>
            <person name="Aslett M."/>
        </authorList>
    </citation>
    <scope>NUCLEOTIDE SEQUENCE [LARGE SCALE GENOMIC DNA]</scope>
    <source>
        <strain evidence="2">Houghton</strain>
    </source>
</reference>
<sequence length="559" mass="59108">MNSSKEEHHHVNSSAGPAESITVSGRDSPLSVSELPPSGAHTGNEVDPGDRRPTEAAPGGNPEGLSGHEQTPQVEWPSGRSRNAVSRIGYVSDAIEPSTVAPDETEVAELKGSSVNLLLRPPSPSATSIPLVSSQDGNGSRTMSRQRIQQIHLAVPTSVGHIRPRAKPVESPREAVSTPLSARSRPAALSRMTTLQESTQSPLSGTATPNLLRREGSSVDMPGPPVEGVRDISRVSESPVVPKVVGKYASQELKTTRAQQAPSTSQGDAKGLPSDLETSGVPASKGTRPGEEDAGERSTVIGELKDAEGGVTARSAPPARAVAMQKAVAEVFAAANERRAAALASRISSRTISRAEGSGELNRFEQRSDVAQAAAEQLRKMEAARAANGIEDPKPEPLERSGGQQRSSTDGDRILLRRGNLSDQDGTKERVEQLGNLSVPTPPTAPPKDGSPKDSSPKDEHEATESAALQRSRIPRNIHAAQHELTVAAEVEEQRRLAAVISRARSQIVSRAEGYDDQSNFADRADVAKAAAEQLRKMAQPSIKQVPCRDATAMEEVSS</sequence>